<reference evidence="1" key="2">
    <citation type="submission" date="2024-05" db="EMBL/GenBank/DDBJ databases">
        <title>Rhodohalobacter halophilus gen. nov., sp. nov., a moderately halophilic member of the family Balneolaceae.</title>
        <authorList>
            <person name="Xia J."/>
        </authorList>
    </citation>
    <scope>NUCLEOTIDE SEQUENCE</scope>
    <source>
        <strain evidence="1">WB101</strain>
    </source>
</reference>
<evidence type="ECO:0000313" key="1">
    <source>
        <dbReference type="EMBL" id="MCG2587457.1"/>
    </source>
</evidence>
<dbReference type="EMBL" id="JAKLWS010000002">
    <property type="protein sequence ID" value="MCG2587457.1"/>
    <property type="molecule type" value="Genomic_DNA"/>
</dbReference>
<keyword evidence="2" id="KW-1185">Reference proteome</keyword>
<dbReference type="Gene3D" id="3.20.20.70">
    <property type="entry name" value="Aldolase class I"/>
    <property type="match status" value="1"/>
</dbReference>
<comment type="caution">
    <text evidence="1">The sequence shown here is derived from an EMBL/GenBank/DDBJ whole genome shotgun (WGS) entry which is preliminary data.</text>
</comment>
<dbReference type="Proteomes" id="UP001165366">
    <property type="component" value="Unassembled WGS sequence"/>
</dbReference>
<dbReference type="RefSeq" id="WP_237852301.1">
    <property type="nucleotide sequence ID" value="NZ_JAKLWS010000002.1"/>
</dbReference>
<accession>A0ABS9K9C8</accession>
<name>A0ABS9K9C8_9BACT</name>
<organism evidence="1 2">
    <name type="scientific">Rhodohalobacter sulfatireducens</name>
    <dbReference type="NCBI Taxonomy" id="2911366"/>
    <lineage>
        <taxon>Bacteria</taxon>
        <taxon>Pseudomonadati</taxon>
        <taxon>Balneolota</taxon>
        <taxon>Balneolia</taxon>
        <taxon>Balneolales</taxon>
        <taxon>Balneolaceae</taxon>
        <taxon>Rhodohalobacter</taxon>
    </lineage>
</organism>
<dbReference type="PIRSF" id="PIRSF001359">
    <property type="entry name" value="F_bP_aldolase_II"/>
    <property type="match status" value="1"/>
</dbReference>
<dbReference type="NCBIfam" id="TIGR00167">
    <property type="entry name" value="cbbA"/>
    <property type="match status" value="1"/>
</dbReference>
<evidence type="ECO:0000313" key="2">
    <source>
        <dbReference type="Proteomes" id="UP001165366"/>
    </source>
</evidence>
<sequence>MTLQDKFKELEIEGKALLATNFYNYETLTGVLKAAQSTGFPIILQTSPSTIDYLGIDVAAALARSALKKHNVEGWLHLDHAHSYSLIKECLDAGYDSVMIDASEKSFSENVDITSQITELAKKYGANVEAELGYVAKLGQVQEKESGFTDPDDAKKFVDLTGVDALAVAIGSAHGFYKAEPNLDLDRLAKIDEATSAALVLHGGSGIPEKQIQKSIQLGIRKINLATEIKNKFMNTLQKDLKDNDEIDLRKVFPSAIEQVNKLVQAKLHMINQPKS</sequence>
<dbReference type="SUPFAM" id="SSF51569">
    <property type="entry name" value="Aldolase"/>
    <property type="match status" value="1"/>
</dbReference>
<dbReference type="PANTHER" id="PTHR30304">
    <property type="entry name" value="D-TAGATOSE-1,6-BISPHOSPHATE ALDOLASE"/>
    <property type="match status" value="1"/>
</dbReference>
<dbReference type="CDD" id="cd00947">
    <property type="entry name" value="TBP_aldolase_IIB"/>
    <property type="match status" value="1"/>
</dbReference>
<dbReference type="InterPro" id="IPR000771">
    <property type="entry name" value="FBA_II"/>
</dbReference>
<dbReference type="Pfam" id="PF01116">
    <property type="entry name" value="F_bP_aldolase"/>
    <property type="match status" value="1"/>
</dbReference>
<protein>
    <submittedName>
        <fullName evidence="1">Class II fructose-bisphosphate aldolase family protein</fullName>
    </submittedName>
</protein>
<reference evidence="1" key="1">
    <citation type="submission" date="2022-01" db="EMBL/GenBank/DDBJ databases">
        <authorList>
            <person name="Wang Y."/>
        </authorList>
    </citation>
    <scope>NUCLEOTIDE SEQUENCE</scope>
    <source>
        <strain evidence="1">WB101</strain>
    </source>
</reference>
<proteinExistence type="predicted"/>
<dbReference type="InterPro" id="IPR013785">
    <property type="entry name" value="Aldolase_TIM"/>
</dbReference>
<dbReference type="InterPro" id="IPR050246">
    <property type="entry name" value="Class_II_FBP_aldolase"/>
</dbReference>
<gene>
    <name evidence="1" type="ORF">L6773_02685</name>
</gene>
<dbReference type="PANTHER" id="PTHR30304:SF0">
    <property type="entry name" value="D-TAGATOSE-1,6-BISPHOSPHATE ALDOLASE SUBUNIT GATY-RELATED"/>
    <property type="match status" value="1"/>
</dbReference>